<comment type="caution">
    <text evidence="1">The sequence shown here is derived from an EMBL/GenBank/DDBJ whole genome shotgun (WGS) entry which is preliminary data.</text>
</comment>
<reference evidence="1" key="1">
    <citation type="submission" date="2013-12" db="EMBL/GenBank/DDBJ databases">
        <title>A Varibaculum cambriense genome reconstructed from a premature infant gut community with otherwise low bacterial novelty that shifts toward anaerobic metabolism during the third week of life.</title>
        <authorList>
            <person name="Brown C.T."/>
            <person name="Sharon I."/>
            <person name="Thomas B.C."/>
            <person name="Castelle C.J."/>
            <person name="Morowitz M.J."/>
            <person name="Banfield J.F."/>
        </authorList>
    </citation>
    <scope>NUCLEOTIDE SEQUENCE</scope>
</reference>
<sequence>AGNVIGDFEIGSVEYASEHLNYSIMKFFILIQQQFIKSFKILHFLYVFKYLK</sequence>
<dbReference type="AlphaFoldDB" id="W1XS69"/>
<organism evidence="1">
    <name type="scientific">human gut metagenome</name>
    <dbReference type="NCBI Taxonomy" id="408170"/>
    <lineage>
        <taxon>unclassified sequences</taxon>
        <taxon>metagenomes</taxon>
        <taxon>organismal metagenomes</taxon>
    </lineage>
</organism>
<proteinExistence type="predicted"/>
<name>W1XS69_9ZZZZ</name>
<protein>
    <submittedName>
        <fullName evidence="1">Uncharacterized protein</fullName>
    </submittedName>
</protein>
<feature type="non-terminal residue" evidence="1">
    <location>
        <position position="1"/>
    </location>
</feature>
<accession>W1XS69</accession>
<dbReference type="EMBL" id="AZMM01012464">
    <property type="protein sequence ID" value="ETJ33087.1"/>
    <property type="molecule type" value="Genomic_DNA"/>
</dbReference>
<evidence type="ECO:0000313" key="1">
    <source>
        <dbReference type="EMBL" id="ETJ33087.1"/>
    </source>
</evidence>
<gene>
    <name evidence="1" type="ORF">Q604_UNBC12464G0001</name>
</gene>